<keyword evidence="1" id="KW-1133">Transmembrane helix</keyword>
<keyword evidence="1" id="KW-0472">Membrane</keyword>
<evidence type="ECO:0000313" key="2">
    <source>
        <dbReference type="EMBL" id="QHW01440.1"/>
    </source>
</evidence>
<dbReference type="AlphaFoldDB" id="A0A6P1WBT1"/>
<dbReference type="Proteomes" id="UP000464577">
    <property type="component" value="Chromosome"/>
</dbReference>
<evidence type="ECO:0000256" key="1">
    <source>
        <dbReference type="SAM" id="Phobius"/>
    </source>
</evidence>
<sequence>MVKGALLQSSLFLVLVILQLTDLIHCSWWWITLPYWLVPAVLLLTLFLLALTWLLGRLLNQFSA</sequence>
<dbReference type="EMBL" id="CP045997">
    <property type="protein sequence ID" value="QHW01440.1"/>
    <property type="molecule type" value="Genomic_DNA"/>
</dbReference>
<accession>A0A6P1WBT1</accession>
<gene>
    <name evidence="2" type="ORF">GJR95_24005</name>
</gene>
<evidence type="ECO:0008006" key="4">
    <source>
        <dbReference type="Google" id="ProtNLM"/>
    </source>
</evidence>
<organism evidence="2 3">
    <name type="scientific">Spirosoma endbachense</name>
    <dbReference type="NCBI Taxonomy" id="2666025"/>
    <lineage>
        <taxon>Bacteria</taxon>
        <taxon>Pseudomonadati</taxon>
        <taxon>Bacteroidota</taxon>
        <taxon>Cytophagia</taxon>
        <taxon>Cytophagales</taxon>
        <taxon>Cytophagaceae</taxon>
        <taxon>Spirosoma</taxon>
    </lineage>
</organism>
<keyword evidence="1" id="KW-0812">Transmembrane</keyword>
<feature type="transmembrane region" description="Helical" evidence="1">
    <location>
        <begin position="33"/>
        <end position="55"/>
    </location>
</feature>
<protein>
    <recommendedName>
        <fullName evidence="4">Transmembrane Fragile-X-F protein</fullName>
    </recommendedName>
</protein>
<evidence type="ECO:0000313" key="3">
    <source>
        <dbReference type="Proteomes" id="UP000464577"/>
    </source>
</evidence>
<name>A0A6P1WBT1_9BACT</name>
<keyword evidence="3" id="KW-1185">Reference proteome</keyword>
<proteinExistence type="predicted"/>
<dbReference type="KEGG" id="senf:GJR95_24005"/>
<reference evidence="2 3" key="1">
    <citation type="submission" date="2019-11" db="EMBL/GenBank/DDBJ databases">
        <title>Spirosoma endbachense sp. nov., isolated from a natural salt meadow.</title>
        <authorList>
            <person name="Rojas J."/>
            <person name="Ambika Manirajan B."/>
            <person name="Ratering S."/>
            <person name="Suarez C."/>
            <person name="Geissler-Plaum R."/>
            <person name="Schnell S."/>
        </authorList>
    </citation>
    <scope>NUCLEOTIDE SEQUENCE [LARGE SCALE GENOMIC DNA]</scope>
    <source>
        <strain evidence="2 3">I-24</strain>
    </source>
</reference>